<dbReference type="RefSeq" id="WP_219530321.1">
    <property type="nucleotide sequence ID" value="NZ_JAHKRM010000008.1"/>
</dbReference>
<accession>A0ABW4G205</accession>
<dbReference type="PROSITE" id="PS51725">
    <property type="entry name" value="ABM"/>
    <property type="match status" value="1"/>
</dbReference>
<proteinExistence type="predicted"/>
<gene>
    <name evidence="2" type="ORF">ACFSJ0_06370</name>
</gene>
<reference evidence="3" key="1">
    <citation type="journal article" date="2019" name="Int. J. Syst. Evol. Microbiol.">
        <title>The Global Catalogue of Microorganisms (GCM) 10K type strain sequencing project: providing services to taxonomists for standard genome sequencing and annotation.</title>
        <authorList>
            <consortium name="The Broad Institute Genomics Platform"/>
            <consortium name="The Broad Institute Genome Sequencing Center for Infectious Disease"/>
            <person name="Wu L."/>
            <person name="Ma J."/>
        </authorList>
    </citation>
    <scope>NUCLEOTIDE SEQUENCE [LARGE SCALE GENOMIC DNA]</scope>
    <source>
        <strain evidence="3">CGMCC 1.15399</strain>
    </source>
</reference>
<dbReference type="Proteomes" id="UP001597097">
    <property type="component" value="Unassembled WGS sequence"/>
</dbReference>
<keyword evidence="3" id="KW-1185">Reference proteome</keyword>
<dbReference type="EC" id="1.14.-.-" evidence="2"/>
<evidence type="ECO:0000259" key="1">
    <source>
        <dbReference type="PROSITE" id="PS51725"/>
    </source>
</evidence>
<name>A0ABW4G205_9ACTN</name>
<dbReference type="InterPro" id="IPR007138">
    <property type="entry name" value="ABM_dom"/>
</dbReference>
<evidence type="ECO:0000313" key="3">
    <source>
        <dbReference type="Proteomes" id="UP001597097"/>
    </source>
</evidence>
<evidence type="ECO:0000313" key="2">
    <source>
        <dbReference type="EMBL" id="MFD1536649.1"/>
    </source>
</evidence>
<keyword evidence="2" id="KW-0503">Monooxygenase</keyword>
<sequence>MVIEYIRYTVPPARAEDFEQAYQAAAGVLDEDPHCLGYEIARGVEEPEHYTVRIEWDSVEGHEQGFRRSARFGEFFAAVKPFFPLIQEMKHYTTRFGARG</sequence>
<dbReference type="Pfam" id="PF03992">
    <property type="entry name" value="ABM"/>
    <property type="match status" value="1"/>
</dbReference>
<protein>
    <submittedName>
        <fullName evidence="2">Antibiotic biosynthesis monooxygenase family protein</fullName>
        <ecNumber evidence="2">1.14.-.-</ecNumber>
    </submittedName>
</protein>
<dbReference type="GO" id="GO:0004497">
    <property type="term" value="F:monooxygenase activity"/>
    <property type="evidence" value="ECO:0007669"/>
    <property type="project" value="UniProtKB-KW"/>
</dbReference>
<feature type="domain" description="ABM" evidence="1">
    <location>
        <begin position="2"/>
        <end position="96"/>
    </location>
</feature>
<dbReference type="EMBL" id="JBHUCM010000005">
    <property type="protein sequence ID" value="MFD1536649.1"/>
    <property type="molecule type" value="Genomic_DNA"/>
</dbReference>
<keyword evidence="2" id="KW-0560">Oxidoreductase</keyword>
<comment type="caution">
    <text evidence="2">The sequence shown here is derived from an EMBL/GenBank/DDBJ whole genome shotgun (WGS) entry which is preliminary data.</text>
</comment>
<organism evidence="2 3">
    <name type="scientific">Nonomuraea guangzhouensis</name>
    <dbReference type="NCBI Taxonomy" id="1291555"/>
    <lineage>
        <taxon>Bacteria</taxon>
        <taxon>Bacillati</taxon>
        <taxon>Actinomycetota</taxon>
        <taxon>Actinomycetes</taxon>
        <taxon>Streptosporangiales</taxon>
        <taxon>Streptosporangiaceae</taxon>
        <taxon>Nonomuraea</taxon>
    </lineage>
</organism>